<dbReference type="EMBL" id="SRLO01000912">
    <property type="protein sequence ID" value="TNN44310.1"/>
    <property type="molecule type" value="Genomic_DNA"/>
</dbReference>
<dbReference type="AlphaFoldDB" id="A0A4Z2FTW4"/>
<feature type="compositionally biased region" description="Basic and acidic residues" evidence="1">
    <location>
        <begin position="35"/>
        <end position="44"/>
    </location>
</feature>
<reference evidence="2 3" key="1">
    <citation type="submission" date="2019-03" db="EMBL/GenBank/DDBJ databases">
        <title>First draft genome of Liparis tanakae, snailfish: a comprehensive survey of snailfish specific genes.</title>
        <authorList>
            <person name="Kim W."/>
            <person name="Song I."/>
            <person name="Jeong J.-H."/>
            <person name="Kim D."/>
            <person name="Kim S."/>
            <person name="Ryu S."/>
            <person name="Song J.Y."/>
            <person name="Lee S.K."/>
        </authorList>
    </citation>
    <scope>NUCLEOTIDE SEQUENCE [LARGE SCALE GENOMIC DNA]</scope>
    <source>
        <tissue evidence="2">Muscle</tissue>
    </source>
</reference>
<accession>A0A4Z2FTW4</accession>
<gene>
    <name evidence="2" type="ORF">EYF80_045473</name>
</gene>
<evidence type="ECO:0000313" key="3">
    <source>
        <dbReference type="Proteomes" id="UP000314294"/>
    </source>
</evidence>
<sequence>MSFPSSTEQSCSGSMKAGASTRVRAEWLTEPGGGRGDKEVHKAQSGELISSESLLPEISRAMAIVRAPMEIPARSGRFRGNSVPSPDPPPPAAMVPGDVSGGDEHMLFRPNGSPQPPLWMMGRSHEGRHKPAPASTTEAQRVAGHGCPAGS</sequence>
<dbReference type="Proteomes" id="UP000314294">
    <property type="component" value="Unassembled WGS sequence"/>
</dbReference>
<feature type="compositionally biased region" description="Polar residues" evidence="1">
    <location>
        <begin position="1"/>
        <end position="13"/>
    </location>
</feature>
<proteinExistence type="predicted"/>
<keyword evidence="3" id="KW-1185">Reference proteome</keyword>
<evidence type="ECO:0000313" key="2">
    <source>
        <dbReference type="EMBL" id="TNN44310.1"/>
    </source>
</evidence>
<name>A0A4Z2FTW4_9TELE</name>
<feature type="region of interest" description="Disordered" evidence="1">
    <location>
        <begin position="74"/>
        <end position="151"/>
    </location>
</feature>
<organism evidence="2 3">
    <name type="scientific">Liparis tanakae</name>
    <name type="common">Tanaka's snailfish</name>
    <dbReference type="NCBI Taxonomy" id="230148"/>
    <lineage>
        <taxon>Eukaryota</taxon>
        <taxon>Metazoa</taxon>
        <taxon>Chordata</taxon>
        <taxon>Craniata</taxon>
        <taxon>Vertebrata</taxon>
        <taxon>Euteleostomi</taxon>
        <taxon>Actinopterygii</taxon>
        <taxon>Neopterygii</taxon>
        <taxon>Teleostei</taxon>
        <taxon>Neoteleostei</taxon>
        <taxon>Acanthomorphata</taxon>
        <taxon>Eupercaria</taxon>
        <taxon>Perciformes</taxon>
        <taxon>Cottioidei</taxon>
        <taxon>Cottales</taxon>
        <taxon>Liparidae</taxon>
        <taxon>Liparis</taxon>
    </lineage>
</organism>
<comment type="caution">
    <text evidence="2">The sequence shown here is derived from an EMBL/GenBank/DDBJ whole genome shotgun (WGS) entry which is preliminary data.</text>
</comment>
<evidence type="ECO:0000256" key="1">
    <source>
        <dbReference type="SAM" id="MobiDB-lite"/>
    </source>
</evidence>
<protein>
    <submittedName>
        <fullName evidence="2">Uncharacterized protein</fullName>
    </submittedName>
</protein>
<feature type="region of interest" description="Disordered" evidence="1">
    <location>
        <begin position="1"/>
        <end position="48"/>
    </location>
</feature>